<gene>
    <name evidence="2" type="ORF">ACHAWO_011858</name>
</gene>
<feature type="region of interest" description="Disordered" evidence="1">
    <location>
        <begin position="67"/>
        <end position="97"/>
    </location>
</feature>
<dbReference type="EMBL" id="JALLPJ020000557">
    <property type="protein sequence ID" value="KAL3788642.1"/>
    <property type="molecule type" value="Genomic_DNA"/>
</dbReference>
<keyword evidence="3" id="KW-1185">Reference proteome</keyword>
<reference evidence="2 3" key="1">
    <citation type="submission" date="2024-10" db="EMBL/GenBank/DDBJ databases">
        <title>Updated reference genomes for cyclostephanoid diatoms.</title>
        <authorList>
            <person name="Roberts W.R."/>
            <person name="Alverson A.J."/>
        </authorList>
    </citation>
    <scope>NUCLEOTIDE SEQUENCE [LARGE SCALE GENOMIC DNA]</scope>
    <source>
        <strain evidence="2 3">AJA010-31</strain>
    </source>
</reference>
<organism evidence="2 3">
    <name type="scientific">Cyclotella atomus</name>
    <dbReference type="NCBI Taxonomy" id="382360"/>
    <lineage>
        <taxon>Eukaryota</taxon>
        <taxon>Sar</taxon>
        <taxon>Stramenopiles</taxon>
        <taxon>Ochrophyta</taxon>
        <taxon>Bacillariophyta</taxon>
        <taxon>Coscinodiscophyceae</taxon>
        <taxon>Thalassiosirophycidae</taxon>
        <taxon>Stephanodiscales</taxon>
        <taxon>Stephanodiscaceae</taxon>
        <taxon>Cyclotella</taxon>
    </lineage>
</organism>
<comment type="caution">
    <text evidence="2">The sequence shown here is derived from an EMBL/GenBank/DDBJ whole genome shotgun (WGS) entry which is preliminary data.</text>
</comment>
<evidence type="ECO:0000313" key="2">
    <source>
        <dbReference type="EMBL" id="KAL3788642.1"/>
    </source>
</evidence>
<protein>
    <recommendedName>
        <fullName evidence="4">Nuclease-associated modular DNA-binding 1 domain-containing protein</fullName>
    </recommendedName>
</protein>
<proteinExistence type="predicted"/>
<dbReference type="InterPro" id="IPR036388">
    <property type="entry name" value="WH-like_DNA-bd_sf"/>
</dbReference>
<sequence length="175" mass="19893">MMITWPSHIEHYNPNEKVETESILYSAPTAESDEEISIDVKQKQTNRKKAAQKFRDPSTIEHYQPITFQPPMSNDEDESVVSAQTTQETKRRKVNGSNQPLKVRTTDESKTKRIREVQVYSEDGTLFNTFPNCAEAARQMDVGKSRINRACLKVGGAVIDGMHYKYADPTEALLL</sequence>
<evidence type="ECO:0000313" key="3">
    <source>
        <dbReference type="Proteomes" id="UP001530400"/>
    </source>
</evidence>
<dbReference type="Proteomes" id="UP001530400">
    <property type="component" value="Unassembled WGS sequence"/>
</dbReference>
<dbReference type="Gene3D" id="1.10.10.10">
    <property type="entry name" value="Winged helix-like DNA-binding domain superfamily/Winged helix DNA-binding domain"/>
    <property type="match status" value="1"/>
</dbReference>
<evidence type="ECO:0000256" key="1">
    <source>
        <dbReference type="SAM" id="MobiDB-lite"/>
    </source>
</evidence>
<accession>A0ABD3PLL8</accession>
<evidence type="ECO:0008006" key="4">
    <source>
        <dbReference type="Google" id="ProtNLM"/>
    </source>
</evidence>
<name>A0ABD3PLL8_9STRA</name>
<dbReference type="AlphaFoldDB" id="A0ABD3PLL8"/>